<evidence type="ECO:0000259" key="3">
    <source>
        <dbReference type="PROSITE" id="PS50893"/>
    </source>
</evidence>
<dbReference type="GO" id="GO:0005524">
    <property type="term" value="F:ATP binding"/>
    <property type="evidence" value="ECO:0007669"/>
    <property type="project" value="UniProtKB-KW"/>
</dbReference>
<evidence type="ECO:0000256" key="1">
    <source>
        <dbReference type="ARBA" id="ARBA00022741"/>
    </source>
</evidence>
<accession>A0A011VXY7</accession>
<sequence>METKEKVLEVKGLSKQYKKGVYASEKVTFDVHKGEIFALIGPNGAGKTTTIRMISTLLQATEGDAVVSGHSILTEPDKVRKSITYLPDEAGAYKNMKGIDYLKFMAELYADNKQQADSYVERGREICELGDRLNDKIQSYSRGMQRKLLLARAIMSKPDLAILDEPTSGLDIINALEIRRMIKKLAGEGMSFLLSSHNMLEIEYVSDRVGIIAKGHLLETGTPEELIAKYNAENLEDVFETVVMKRNKEV</sequence>
<dbReference type="CDD" id="cd03230">
    <property type="entry name" value="ABC_DR_subfamily_A"/>
    <property type="match status" value="1"/>
</dbReference>
<dbReference type="Pfam" id="PF00005">
    <property type="entry name" value="ABC_tran"/>
    <property type="match status" value="1"/>
</dbReference>
<proteinExistence type="predicted"/>
<dbReference type="PANTHER" id="PTHR43613:SF1">
    <property type="entry name" value="ABC TRANSPORTER, ATP-BINDING PROTEIN"/>
    <property type="match status" value="1"/>
</dbReference>
<name>A0A011VXY7_RUMAL</name>
<dbReference type="InterPro" id="IPR027417">
    <property type="entry name" value="P-loop_NTPase"/>
</dbReference>
<evidence type="ECO:0000313" key="4">
    <source>
        <dbReference type="EMBL" id="EXM39428.1"/>
    </source>
</evidence>
<organism evidence="4 5">
    <name type="scientific">Ruminococcus albus SY3</name>
    <dbReference type="NCBI Taxonomy" id="1341156"/>
    <lineage>
        <taxon>Bacteria</taxon>
        <taxon>Bacillati</taxon>
        <taxon>Bacillota</taxon>
        <taxon>Clostridia</taxon>
        <taxon>Eubacteriales</taxon>
        <taxon>Oscillospiraceae</taxon>
        <taxon>Ruminococcus</taxon>
    </lineage>
</organism>
<evidence type="ECO:0000313" key="5">
    <source>
        <dbReference type="Proteomes" id="UP000021369"/>
    </source>
</evidence>
<dbReference type="InterPro" id="IPR003439">
    <property type="entry name" value="ABC_transporter-like_ATP-bd"/>
</dbReference>
<keyword evidence="2 4" id="KW-0067">ATP-binding</keyword>
<dbReference type="EMBL" id="JEOB01000002">
    <property type="protein sequence ID" value="EXM39428.1"/>
    <property type="molecule type" value="Genomic_DNA"/>
</dbReference>
<gene>
    <name evidence="4" type="ORF">RASY3_05795</name>
</gene>
<dbReference type="OrthoDB" id="9775135at2"/>
<dbReference type="RefSeq" id="WP_024857814.1">
    <property type="nucleotide sequence ID" value="NZ_JEOB01000002.1"/>
</dbReference>
<dbReference type="Gene3D" id="3.40.50.300">
    <property type="entry name" value="P-loop containing nucleotide triphosphate hydrolases"/>
    <property type="match status" value="1"/>
</dbReference>
<dbReference type="PROSITE" id="PS50893">
    <property type="entry name" value="ABC_TRANSPORTER_2"/>
    <property type="match status" value="1"/>
</dbReference>
<reference evidence="4 5" key="1">
    <citation type="submission" date="2013-06" db="EMBL/GenBank/DDBJ databases">
        <title>Rumen cellulosomics: divergent fiber-degrading strategies revealed by comparative genome-wide analysis of six Ruminococcal strains.</title>
        <authorList>
            <person name="Dassa B."/>
            <person name="Borovok I."/>
            <person name="Lamed R."/>
            <person name="Flint H."/>
            <person name="Yeoman C.J."/>
            <person name="White B."/>
            <person name="Bayer E.A."/>
        </authorList>
    </citation>
    <scope>NUCLEOTIDE SEQUENCE [LARGE SCALE GENOMIC DNA]</scope>
    <source>
        <strain evidence="4 5">SY3</strain>
    </source>
</reference>
<dbReference type="SUPFAM" id="SSF52540">
    <property type="entry name" value="P-loop containing nucleoside triphosphate hydrolases"/>
    <property type="match status" value="1"/>
</dbReference>
<dbReference type="GO" id="GO:0016887">
    <property type="term" value="F:ATP hydrolysis activity"/>
    <property type="evidence" value="ECO:0007669"/>
    <property type="project" value="InterPro"/>
</dbReference>
<dbReference type="PANTHER" id="PTHR43613">
    <property type="entry name" value="ABC TRANSPORTER, ATP-BINDING PROTEIN"/>
    <property type="match status" value="1"/>
</dbReference>
<dbReference type="AlphaFoldDB" id="A0A011VXY7"/>
<dbReference type="InterPro" id="IPR003593">
    <property type="entry name" value="AAA+_ATPase"/>
</dbReference>
<dbReference type="SMART" id="SM00382">
    <property type="entry name" value="AAA"/>
    <property type="match status" value="1"/>
</dbReference>
<dbReference type="Proteomes" id="UP000021369">
    <property type="component" value="Unassembled WGS sequence"/>
</dbReference>
<protein>
    <submittedName>
        <fullName evidence="4">Multidrug ABC transporter ATP-binding protein</fullName>
    </submittedName>
</protein>
<keyword evidence="5" id="KW-1185">Reference proteome</keyword>
<feature type="domain" description="ABC transporter" evidence="3">
    <location>
        <begin position="8"/>
        <end position="239"/>
    </location>
</feature>
<evidence type="ECO:0000256" key="2">
    <source>
        <dbReference type="ARBA" id="ARBA00022840"/>
    </source>
</evidence>
<dbReference type="PATRIC" id="fig|1341156.4.peg.1577"/>
<keyword evidence="1" id="KW-0547">Nucleotide-binding</keyword>
<comment type="caution">
    <text evidence="4">The sequence shown here is derived from an EMBL/GenBank/DDBJ whole genome shotgun (WGS) entry which is preliminary data.</text>
</comment>